<protein>
    <recommendedName>
        <fullName evidence="4">FAD/FMN-containing dehydrogenase</fullName>
    </recommendedName>
</protein>
<evidence type="ECO:0008006" key="4">
    <source>
        <dbReference type="Google" id="ProtNLM"/>
    </source>
</evidence>
<evidence type="ECO:0000313" key="3">
    <source>
        <dbReference type="Proteomes" id="UP000587942"/>
    </source>
</evidence>
<gene>
    <name evidence="2" type="ORF">GWK17_19235</name>
</gene>
<name>A0A846TQM3_9BACI</name>
<dbReference type="Proteomes" id="UP000587942">
    <property type="component" value="Unassembled WGS sequence"/>
</dbReference>
<dbReference type="EMBL" id="JAAVUM010000017">
    <property type="protein sequence ID" value="NKE07587.1"/>
    <property type="molecule type" value="Genomic_DNA"/>
</dbReference>
<proteinExistence type="predicted"/>
<dbReference type="RefSeq" id="WP_167833974.1">
    <property type="nucleotide sequence ID" value="NZ_JAAVUM010000017.1"/>
</dbReference>
<sequence length="84" mass="9126">MKKLTLSLLGAALIFGASTAAFAEEGTEGKGTFNFGQMKPLIEQMHPGLSVDEIKQMYNDCHGTNGAMPSKNFNMMDSDHMNNL</sequence>
<comment type="caution">
    <text evidence="2">The sequence shown here is derived from an EMBL/GenBank/DDBJ whole genome shotgun (WGS) entry which is preliminary data.</text>
</comment>
<keyword evidence="1" id="KW-0732">Signal</keyword>
<evidence type="ECO:0000313" key="2">
    <source>
        <dbReference type="EMBL" id="NKE07587.1"/>
    </source>
</evidence>
<evidence type="ECO:0000256" key="1">
    <source>
        <dbReference type="SAM" id="SignalP"/>
    </source>
</evidence>
<feature type="signal peptide" evidence="1">
    <location>
        <begin position="1"/>
        <end position="23"/>
    </location>
</feature>
<organism evidence="2 3">
    <name type="scientific">Mesobacillus selenatarsenatis</name>
    <dbReference type="NCBI Taxonomy" id="388741"/>
    <lineage>
        <taxon>Bacteria</taxon>
        <taxon>Bacillati</taxon>
        <taxon>Bacillota</taxon>
        <taxon>Bacilli</taxon>
        <taxon>Bacillales</taxon>
        <taxon>Bacillaceae</taxon>
        <taxon>Mesobacillus</taxon>
    </lineage>
</organism>
<reference evidence="2 3" key="1">
    <citation type="submission" date="2020-03" db="EMBL/GenBank/DDBJ databases">
        <authorList>
            <person name="Sun Q."/>
        </authorList>
    </citation>
    <scope>NUCLEOTIDE SEQUENCE [LARGE SCALE GENOMIC DNA]</scope>
    <source>
        <strain evidence="2 3">KACC 21451</strain>
    </source>
</reference>
<accession>A0A846TQM3</accession>
<feature type="chain" id="PRO_5032934330" description="FAD/FMN-containing dehydrogenase" evidence="1">
    <location>
        <begin position="24"/>
        <end position="84"/>
    </location>
</feature>
<dbReference type="AlphaFoldDB" id="A0A846TQM3"/>